<reference evidence="5" key="1">
    <citation type="submission" date="2021-05" db="EMBL/GenBank/DDBJ databases">
        <title>Novel Bacillus species.</title>
        <authorList>
            <person name="Liu G."/>
        </authorList>
    </citation>
    <scope>NUCLEOTIDE SEQUENCE</scope>
    <source>
        <strain evidence="5">FJAT-49825</strain>
    </source>
</reference>
<keyword evidence="3" id="KW-0812">Transmembrane</keyword>
<feature type="transmembrane region" description="Helical" evidence="3">
    <location>
        <begin position="21"/>
        <end position="38"/>
    </location>
</feature>
<dbReference type="PANTHER" id="PTHR23028">
    <property type="entry name" value="ACETYLTRANSFERASE"/>
    <property type="match status" value="1"/>
</dbReference>
<dbReference type="EMBL" id="JAGYPF010000002">
    <property type="protein sequence ID" value="MBS4213120.1"/>
    <property type="molecule type" value="Genomic_DNA"/>
</dbReference>
<keyword evidence="5" id="KW-0012">Acyltransferase</keyword>
<keyword evidence="3" id="KW-0472">Membrane</keyword>
<evidence type="ECO:0000313" key="5">
    <source>
        <dbReference type="EMBL" id="MBS4213120.1"/>
    </source>
</evidence>
<feature type="transmembrane region" description="Helical" evidence="3">
    <location>
        <begin position="235"/>
        <end position="263"/>
    </location>
</feature>
<sequence length="360" mass="41997">MFLKGKSIDQYITTRKNNLDFIRFIAAALVLFSHSYPLTLGNNGSEPFAILTKGQMTFGEFAVSIFFVISGFLITQSFERSKSPISYFKARFLRIFPGLIFVVFLSIFLLGPIFTDLSLKDYFTARDTYEYLSTISLYWIQYDLPGVFQTNVWPTAINGSLWTLWYEFFFYIVVAVLGVTRLLNKRIVLFVFILNAGLHFFNKDDLYYDLFRYFSSGMLFYLFRKQIKLNGTIAILSFIILLLAPSFGYFESAFSIFGAYLIFYLGYEAKLGMHNFSKYGDFSYGIYIYAFPIQQIMVHLFNNKLSPLEDFFLSLPFTLIFAFISWHLIEKNALKLKNFSLNTEKKSLIKIRYHSNNKNI</sequence>
<feature type="domain" description="Acyltransferase 3" evidence="4">
    <location>
        <begin position="18"/>
        <end position="326"/>
    </location>
</feature>
<comment type="subcellular location">
    <subcellularLocation>
        <location evidence="1">Membrane</location>
    </subcellularLocation>
</comment>
<name>A0A942YVM2_9BACI</name>
<comment type="similarity">
    <text evidence="2">Belongs to the acyltransferase 3 family.</text>
</comment>
<dbReference type="AlphaFoldDB" id="A0A942YVM2"/>
<accession>A0A942YVM2</accession>
<keyword evidence="5" id="KW-0808">Transferase</keyword>
<keyword evidence="6" id="KW-1185">Reference proteome</keyword>
<feature type="transmembrane region" description="Helical" evidence="3">
    <location>
        <begin position="58"/>
        <end position="75"/>
    </location>
</feature>
<evidence type="ECO:0000259" key="4">
    <source>
        <dbReference type="Pfam" id="PF01757"/>
    </source>
</evidence>
<dbReference type="InterPro" id="IPR050879">
    <property type="entry name" value="Acyltransferase_3"/>
</dbReference>
<protein>
    <submittedName>
        <fullName evidence="5">Acyltransferase</fullName>
    </submittedName>
</protein>
<comment type="caution">
    <text evidence="5">The sequence shown here is derived from an EMBL/GenBank/DDBJ whole genome shotgun (WGS) entry which is preliminary data.</text>
</comment>
<feature type="transmembrane region" description="Helical" evidence="3">
    <location>
        <begin position="95"/>
        <end position="114"/>
    </location>
</feature>
<feature type="transmembrane region" description="Helical" evidence="3">
    <location>
        <begin position="311"/>
        <end position="329"/>
    </location>
</feature>
<evidence type="ECO:0000256" key="2">
    <source>
        <dbReference type="ARBA" id="ARBA00007400"/>
    </source>
</evidence>
<dbReference type="RefSeq" id="WP_213117626.1">
    <property type="nucleotide sequence ID" value="NZ_JAGYPF010000002.1"/>
</dbReference>
<organism evidence="5 6">
    <name type="scientific">Neobacillus rhizophilus</name>
    <dbReference type="NCBI Taxonomy" id="2833579"/>
    <lineage>
        <taxon>Bacteria</taxon>
        <taxon>Bacillati</taxon>
        <taxon>Bacillota</taxon>
        <taxon>Bacilli</taxon>
        <taxon>Bacillales</taxon>
        <taxon>Bacillaceae</taxon>
        <taxon>Neobacillus</taxon>
    </lineage>
</organism>
<dbReference type="Proteomes" id="UP000679749">
    <property type="component" value="Unassembled WGS sequence"/>
</dbReference>
<gene>
    <name evidence="5" type="ORF">KHA99_11735</name>
</gene>
<proteinExistence type="inferred from homology"/>
<dbReference type="Pfam" id="PF01757">
    <property type="entry name" value="Acyl_transf_3"/>
    <property type="match status" value="1"/>
</dbReference>
<evidence type="ECO:0000313" key="6">
    <source>
        <dbReference type="Proteomes" id="UP000679749"/>
    </source>
</evidence>
<keyword evidence="3" id="KW-1133">Transmembrane helix</keyword>
<dbReference type="GO" id="GO:0016747">
    <property type="term" value="F:acyltransferase activity, transferring groups other than amino-acyl groups"/>
    <property type="evidence" value="ECO:0007669"/>
    <property type="project" value="InterPro"/>
</dbReference>
<evidence type="ECO:0000256" key="1">
    <source>
        <dbReference type="ARBA" id="ARBA00004370"/>
    </source>
</evidence>
<feature type="transmembrane region" description="Helical" evidence="3">
    <location>
        <begin position="161"/>
        <end position="179"/>
    </location>
</feature>
<dbReference type="InterPro" id="IPR002656">
    <property type="entry name" value="Acyl_transf_3_dom"/>
</dbReference>
<evidence type="ECO:0000256" key="3">
    <source>
        <dbReference type="SAM" id="Phobius"/>
    </source>
</evidence>